<evidence type="ECO:0000256" key="6">
    <source>
        <dbReference type="HAMAP-Rule" id="MF_00061"/>
    </source>
</evidence>
<evidence type="ECO:0000256" key="3">
    <source>
        <dbReference type="ARBA" id="ARBA00022741"/>
    </source>
</evidence>
<protein>
    <recommendedName>
        <fullName evidence="1 6">4-diphosphocytidyl-2-C-methyl-D-erythritol kinase</fullName>
        <shortName evidence="6">CMK</shortName>
        <ecNumber evidence="6">2.7.1.148</ecNumber>
    </recommendedName>
    <alternativeName>
        <fullName evidence="6">4-(cytidine-5'-diphospho)-2-C-methyl-D-erythritol kinase</fullName>
    </alternativeName>
</protein>
<dbReference type="RefSeq" id="WP_015922256.1">
    <property type="nucleotide sequence ID" value="NC_011959.1"/>
</dbReference>
<evidence type="ECO:0000256" key="4">
    <source>
        <dbReference type="ARBA" id="ARBA00022777"/>
    </source>
</evidence>
<dbReference type="GO" id="GO:0016114">
    <property type="term" value="P:terpenoid biosynthetic process"/>
    <property type="evidence" value="ECO:0007669"/>
    <property type="project" value="UniProtKB-UniRule"/>
</dbReference>
<dbReference type="eggNOG" id="COG1947">
    <property type="taxonomic scope" value="Bacteria"/>
</dbReference>
<evidence type="ECO:0000313" key="9">
    <source>
        <dbReference type="Proteomes" id="UP000000447"/>
    </source>
</evidence>
<dbReference type="GO" id="GO:0050515">
    <property type="term" value="F:4-(cytidine 5'-diphospho)-2-C-methyl-D-erythritol kinase activity"/>
    <property type="evidence" value="ECO:0007669"/>
    <property type="project" value="UniProtKB-UniRule"/>
</dbReference>
<feature type="domain" description="GHMP kinase N-terminal" evidence="7">
    <location>
        <begin position="72"/>
        <end position="142"/>
    </location>
</feature>
<keyword evidence="6" id="KW-0414">Isoprene biosynthesis</keyword>
<keyword evidence="4 6" id="KW-0418">Kinase</keyword>
<dbReference type="EMBL" id="CP001275">
    <property type="protein sequence ID" value="ACM04687.1"/>
    <property type="molecule type" value="Genomic_DNA"/>
</dbReference>
<dbReference type="EC" id="2.7.1.148" evidence="6"/>
<dbReference type="Proteomes" id="UP000000447">
    <property type="component" value="Chromosome"/>
</dbReference>
<name>B9L1P5_THERP</name>
<dbReference type="GO" id="GO:0005524">
    <property type="term" value="F:ATP binding"/>
    <property type="evidence" value="ECO:0007669"/>
    <property type="project" value="UniProtKB-UniRule"/>
</dbReference>
<dbReference type="Pfam" id="PF00288">
    <property type="entry name" value="GHMP_kinases_N"/>
    <property type="match status" value="1"/>
</dbReference>
<dbReference type="GO" id="GO:0019288">
    <property type="term" value="P:isopentenyl diphosphate biosynthetic process, methylerythritol 4-phosphate pathway"/>
    <property type="evidence" value="ECO:0007669"/>
    <property type="project" value="UniProtKB-UniRule"/>
</dbReference>
<dbReference type="InterPro" id="IPR014721">
    <property type="entry name" value="Ribsml_uS5_D2-typ_fold_subgr"/>
</dbReference>
<accession>B9L1P5</accession>
<dbReference type="InterPro" id="IPR036554">
    <property type="entry name" value="GHMP_kinase_C_sf"/>
</dbReference>
<evidence type="ECO:0000256" key="2">
    <source>
        <dbReference type="ARBA" id="ARBA00022679"/>
    </source>
</evidence>
<comment type="function">
    <text evidence="6">Catalyzes the phosphorylation of the position 2 hydroxy group of 4-diphosphocytidyl-2C-methyl-D-erythritol.</text>
</comment>
<dbReference type="Gene3D" id="3.30.230.10">
    <property type="match status" value="1"/>
</dbReference>
<dbReference type="KEGG" id="tro:trd_1307"/>
<keyword evidence="3 6" id="KW-0547">Nucleotide-binding</keyword>
<dbReference type="SUPFAM" id="SSF54211">
    <property type="entry name" value="Ribosomal protein S5 domain 2-like"/>
    <property type="match status" value="1"/>
</dbReference>
<dbReference type="NCBIfam" id="TIGR00154">
    <property type="entry name" value="ispE"/>
    <property type="match status" value="1"/>
</dbReference>
<keyword evidence="2 6" id="KW-0808">Transferase</keyword>
<keyword evidence="5 6" id="KW-0067">ATP-binding</keyword>
<evidence type="ECO:0000313" key="8">
    <source>
        <dbReference type="EMBL" id="ACM04687.1"/>
    </source>
</evidence>
<evidence type="ECO:0000256" key="1">
    <source>
        <dbReference type="ARBA" id="ARBA00017473"/>
    </source>
</evidence>
<comment type="catalytic activity">
    <reaction evidence="6">
        <text>4-CDP-2-C-methyl-D-erythritol + ATP = 4-CDP-2-C-methyl-D-erythritol 2-phosphate + ADP + H(+)</text>
        <dbReference type="Rhea" id="RHEA:18437"/>
        <dbReference type="ChEBI" id="CHEBI:15378"/>
        <dbReference type="ChEBI" id="CHEBI:30616"/>
        <dbReference type="ChEBI" id="CHEBI:57823"/>
        <dbReference type="ChEBI" id="CHEBI:57919"/>
        <dbReference type="ChEBI" id="CHEBI:456216"/>
        <dbReference type="EC" id="2.7.1.148"/>
    </reaction>
</comment>
<proteinExistence type="inferred from homology"/>
<dbReference type="InterPro" id="IPR004424">
    <property type="entry name" value="IspE"/>
</dbReference>
<sequence length="294" mass="32099">MTIRVGVRKPFRLLAPAKLNLGLEILGKRPDSYHEIVTILQTIDFGDEIVLEPATALDYRPPTEFEDDLTARALRLLAGHGVEIRARIRLSKRIPIAAGLGGGSSDAGTLLGALVHAGLPYSLARRIASDLGSDVPFFLEGGTALATDRGTELEPLSSPTGWFVIVVPPLSLRNKTRTLYSSLTPADYSDGTATRRQAEHLRQYHVLDPHLIRNAFLRPLLAFPQVRLALDDMRAAGAQWAWPSGAGPALFTWSPQQSQAEEIAVLLRARGWEPIVAAPYRPTWHEALASLALD</sequence>
<reference evidence="8 9" key="1">
    <citation type="journal article" date="2009" name="PLoS ONE">
        <title>Complete genome sequence of the aerobic CO-oxidizing thermophile Thermomicrobium roseum.</title>
        <authorList>
            <person name="Wu D."/>
            <person name="Raymond J."/>
            <person name="Wu M."/>
            <person name="Chatterji S."/>
            <person name="Ren Q."/>
            <person name="Graham J.E."/>
            <person name="Bryant D.A."/>
            <person name="Robb F."/>
            <person name="Colman A."/>
            <person name="Tallon L.J."/>
            <person name="Badger J.H."/>
            <person name="Madupu R."/>
            <person name="Ward N.L."/>
            <person name="Eisen J.A."/>
        </authorList>
    </citation>
    <scope>NUCLEOTIDE SEQUENCE [LARGE SCALE GENOMIC DNA]</scope>
    <source>
        <strain evidence="9">ATCC 27502 / DSM 5159 / P-2</strain>
    </source>
</reference>
<evidence type="ECO:0000259" key="7">
    <source>
        <dbReference type="Pfam" id="PF00288"/>
    </source>
</evidence>
<gene>
    <name evidence="6 8" type="primary">ispE</name>
    <name evidence="8" type="ordered locus">trd_1307</name>
</gene>
<feature type="active site" evidence="6">
    <location>
        <position position="18"/>
    </location>
</feature>
<evidence type="ECO:0000256" key="5">
    <source>
        <dbReference type="ARBA" id="ARBA00022840"/>
    </source>
</evidence>
<dbReference type="AlphaFoldDB" id="B9L1P5"/>
<dbReference type="OrthoDB" id="9809438at2"/>
<dbReference type="PIRSF" id="PIRSF010376">
    <property type="entry name" value="IspE"/>
    <property type="match status" value="1"/>
</dbReference>
<dbReference type="Gene3D" id="3.30.70.890">
    <property type="entry name" value="GHMP kinase, C-terminal domain"/>
    <property type="match status" value="1"/>
</dbReference>
<keyword evidence="9" id="KW-1185">Reference proteome</keyword>
<feature type="active site" evidence="6">
    <location>
        <position position="134"/>
    </location>
</feature>
<dbReference type="HOGENOM" id="CLU_053057_2_0_0"/>
<dbReference type="PANTHER" id="PTHR43527">
    <property type="entry name" value="4-DIPHOSPHOCYTIDYL-2-C-METHYL-D-ERYTHRITOL KINASE, CHLOROPLASTIC"/>
    <property type="match status" value="1"/>
</dbReference>
<dbReference type="HAMAP" id="MF_00061">
    <property type="entry name" value="IspE"/>
    <property type="match status" value="1"/>
</dbReference>
<comment type="pathway">
    <text evidence="6">Isoprenoid biosynthesis; isopentenyl diphosphate biosynthesis via DXP pathway; isopentenyl diphosphate from 1-deoxy-D-xylulose 5-phosphate: step 3/6.</text>
</comment>
<organism evidence="8 9">
    <name type="scientific">Thermomicrobium roseum (strain ATCC 27502 / DSM 5159 / P-2)</name>
    <dbReference type="NCBI Taxonomy" id="309801"/>
    <lineage>
        <taxon>Bacteria</taxon>
        <taxon>Pseudomonadati</taxon>
        <taxon>Thermomicrobiota</taxon>
        <taxon>Thermomicrobia</taxon>
        <taxon>Thermomicrobiales</taxon>
        <taxon>Thermomicrobiaceae</taxon>
        <taxon>Thermomicrobium</taxon>
    </lineage>
</organism>
<dbReference type="InterPro" id="IPR006204">
    <property type="entry name" value="GHMP_kinase_N_dom"/>
</dbReference>
<dbReference type="STRING" id="309801.trd_1307"/>
<feature type="binding site" evidence="6">
    <location>
        <begin position="95"/>
        <end position="105"/>
    </location>
    <ligand>
        <name>ATP</name>
        <dbReference type="ChEBI" id="CHEBI:30616"/>
    </ligand>
</feature>
<comment type="similarity">
    <text evidence="6">Belongs to the GHMP kinase family. IspE subfamily.</text>
</comment>
<dbReference type="PANTHER" id="PTHR43527:SF2">
    <property type="entry name" value="4-DIPHOSPHOCYTIDYL-2-C-METHYL-D-ERYTHRITOL KINASE, CHLOROPLASTIC"/>
    <property type="match status" value="1"/>
</dbReference>
<dbReference type="SUPFAM" id="SSF55060">
    <property type="entry name" value="GHMP Kinase, C-terminal domain"/>
    <property type="match status" value="1"/>
</dbReference>
<dbReference type="UniPathway" id="UPA00056">
    <property type="reaction ID" value="UER00094"/>
</dbReference>
<dbReference type="InterPro" id="IPR020568">
    <property type="entry name" value="Ribosomal_Su5_D2-typ_SF"/>
</dbReference>